<gene>
    <name evidence="6" type="ORF">HJB63_05035</name>
</gene>
<dbReference type="Pfam" id="PF12833">
    <property type="entry name" value="HTH_18"/>
    <property type="match status" value="1"/>
</dbReference>
<feature type="transmembrane region" description="Helical" evidence="4">
    <location>
        <begin position="139"/>
        <end position="156"/>
    </location>
</feature>
<keyword evidence="2" id="KW-0238">DNA-binding</keyword>
<keyword evidence="3" id="KW-0804">Transcription</keyword>
<keyword evidence="4" id="KW-1133">Transmembrane helix</keyword>
<feature type="transmembrane region" description="Helical" evidence="4">
    <location>
        <begin position="57"/>
        <end position="75"/>
    </location>
</feature>
<dbReference type="PANTHER" id="PTHR43280:SF29">
    <property type="entry name" value="ARAC-FAMILY TRANSCRIPTIONAL REGULATOR"/>
    <property type="match status" value="1"/>
</dbReference>
<protein>
    <submittedName>
        <fullName evidence="6">Helix-turn-helix transcriptional regulator</fullName>
    </submittedName>
</protein>
<evidence type="ECO:0000256" key="1">
    <source>
        <dbReference type="ARBA" id="ARBA00023015"/>
    </source>
</evidence>
<feature type="transmembrane region" description="Helical" evidence="4">
    <location>
        <begin position="25"/>
        <end position="45"/>
    </location>
</feature>
<dbReference type="AlphaFoldDB" id="A0A9Q3M8F0"/>
<sequence length="362" mass="39313">MEVAPGCDLGNDGICPPLRSRQAMLFIPLPFVVALLLLILFVTVLRREEEAAPNRPFLALILLSVLLSILSGLRWGYGVQAVSMVAPVIAAMVPPLTYAGVSRLVRTSRRSLPARIALHAVPAAVILLLITFRRDTIDIALVLVFVGYAVAILLLMRPGADALRLAPFEGAVPAYRAIIFAAAALCLSAAVDIFVFLDFTWAHGAHAMTLISVSNLAILVILGIAAAAASRSRAPAETVEMTPRPETIEDKETIAAVDALMEAKKLYHDANLNLDRLARKAGIPARQISAAINRAMDKNVSQYVNDYRIGEACRLLADTEKSVTEVMFDVGFQTKSNFNREFRRVTDMTPVAWRQKKAGPTC</sequence>
<keyword evidence="4" id="KW-0472">Membrane</keyword>
<feature type="transmembrane region" description="Helical" evidence="4">
    <location>
        <begin position="177"/>
        <end position="197"/>
    </location>
</feature>
<evidence type="ECO:0000313" key="6">
    <source>
        <dbReference type="EMBL" id="MBX5021947.1"/>
    </source>
</evidence>
<evidence type="ECO:0000313" key="7">
    <source>
        <dbReference type="Proteomes" id="UP000749740"/>
    </source>
</evidence>
<evidence type="ECO:0000256" key="3">
    <source>
        <dbReference type="ARBA" id="ARBA00023163"/>
    </source>
</evidence>
<comment type="caution">
    <text evidence="6">The sequence shown here is derived from an EMBL/GenBank/DDBJ whole genome shotgun (WGS) entry which is preliminary data.</text>
</comment>
<dbReference type="SMART" id="SM00342">
    <property type="entry name" value="HTH_ARAC"/>
    <property type="match status" value="1"/>
</dbReference>
<organism evidence="6 7">
    <name type="scientific">Rhizobium lentis</name>
    <dbReference type="NCBI Taxonomy" id="1138194"/>
    <lineage>
        <taxon>Bacteria</taxon>
        <taxon>Pseudomonadati</taxon>
        <taxon>Pseudomonadota</taxon>
        <taxon>Alphaproteobacteria</taxon>
        <taxon>Hyphomicrobiales</taxon>
        <taxon>Rhizobiaceae</taxon>
        <taxon>Rhizobium/Agrobacterium group</taxon>
        <taxon>Rhizobium</taxon>
    </lineage>
</organism>
<keyword evidence="4" id="KW-0812">Transmembrane</keyword>
<dbReference type="Proteomes" id="UP000749740">
    <property type="component" value="Unassembled WGS sequence"/>
</dbReference>
<dbReference type="InterPro" id="IPR018060">
    <property type="entry name" value="HTH_AraC"/>
</dbReference>
<dbReference type="GO" id="GO:0003700">
    <property type="term" value="F:DNA-binding transcription factor activity"/>
    <property type="evidence" value="ECO:0007669"/>
    <property type="project" value="InterPro"/>
</dbReference>
<reference evidence="6" key="1">
    <citation type="submission" date="2020-04" db="EMBL/GenBank/DDBJ databases">
        <title>Global-level population genomics: horizontal gene transfer, symbiosis and evolution in Rhizobia.</title>
        <authorList>
            <person name="Gai Y."/>
        </authorList>
    </citation>
    <scope>NUCLEOTIDE SEQUENCE</scope>
    <source>
        <strain evidence="6">BLR57</strain>
    </source>
</reference>
<dbReference type="EMBL" id="JABDYC010000001">
    <property type="protein sequence ID" value="MBX5021947.1"/>
    <property type="molecule type" value="Genomic_DNA"/>
</dbReference>
<name>A0A9Q3M8F0_9HYPH</name>
<evidence type="ECO:0000259" key="5">
    <source>
        <dbReference type="PROSITE" id="PS01124"/>
    </source>
</evidence>
<dbReference type="SUPFAM" id="SSF46689">
    <property type="entry name" value="Homeodomain-like"/>
    <property type="match status" value="1"/>
</dbReference>
<proteinExistence type="predicted"/>
<feature type="transmembrane region" description="Helical" evidence="4">
    <location>
        <begin position="113"/>
        <end position="133"/>
    </location>
</feature>
<evidence type="ECO:0000256" key="2">
    <source>
        <dbReference type="ARBA" id="ARBA00023125"/>
    </source>
</evidence>
<dbReference type="PANTHER" id="PTHR43280">
    <property type="entry name" value="ARAC-FAMILY TRANSCRIPTIONAL REGULATOR"/>
    <property type="match status" value="1"/>
</dbReference>
<dbReference type="Gene3D" id="1.10.10.60">
    <property type="entry name" value="Homeodomain-like"/>
    <property type="match status" value="1"/>
</dbReference>
<dbReference type="PROSITE" id="PS01124">
    <property type="entry name" value="HTH_ARAC_FAMILY_2"/>
    <property type="match status" value="1"/>
</dbReference>
<feature type="transmembrane region" description="Helical" evidence="4">
    <location>
        <begin position="209"/>
        <end position="229"/>
    </location>
</feature>
<accession>A0A9Q3M8F0</accession>
<feature type="transmembrane region" description="Helical" evidence="4">
    <location>
        <begin position="81"/>
        <end position="101"/>
    </location>
</feature>
<feature type="domain" description="HTH araC/xylS-type" evidence="5">
    <location>
        <begin position="251"/>
        <end position="356"/>
    </location>
</feature>
<dbReference type="InterPro" id="IPR009057">
    <property type="entry name" value="Homeodomain-like_sf"/>
</dbReference>
<keyword evidence="1" id="KW-0805">Transcription regulation</keyword>
<evidence type="ECO:0000256" key="4">
    <source>
        <dbReference type="SAM" id="Phobius"/>
    </source>
</evidence>
<dbReference type="GO" id="GO:0043565">
    <property type="term" value="F:sequence-specific DNA binding"/>
    <property type="evidence" value="ECO:0007669"/>
    <property type="project" value="InterPro"/>
</dbReference>